<evidence type="ECO:0000256" key="1">
    <source>
        <dbReference type="SAM" id="MobiDB-lite"/>
    </source>
</evidence>
<dbReference type="OrthoDB" id="5231339at2759"/>
<dbReference type="AlphaFoldDB" id="A0A168E5W1"/>
<comment type="caution">
    <text evidence="2">The sequence shown here is derived from an EMBL/GenBank/DDBJ whole genome shotgun (WGS) entry which is preliminary data.</text>
</comment>
<gene>
    <name evidence="2" type="ORF">AAL_02969</name>
</gene>
<dbReference type="EMBL" id="AZGY01000005">
    <property type="protein sequence ID" value="KZZ98451.1"/>
    <property type="molecule type" value="Genomic_DNA"/>
</dbReference>
<evidence type="ECO:0000313" key="2">
    <source>
        <dbReference type="EMBL" id="KZZ98451.1"/>
    </source>
</evidence>
<keyword evidence="3" id="KW-1185">Reference proteome</keyword>
<dbReference type="Proteomes" id="UP000078544">
    <property type="component" value="Unassembled WGS sequence"/>
</dbReference>
<protein>
    <submittedName>
        <fullName evidence="2">Uncharacterized protein</fullName>
    </submittedName>
</protein>
<proteinExistence type="predicted"/>
<reference evidence="2 3" key="1">
    <citation type="journal article" date="2016" name="Genome Biol. Evol.">
        <title>Divergent and convergent evolution of fungal pathogenicity.</title>
        <authorList>
            <person name="Shang Y."/>
            <person name="Xiao G."/>
            <person name="Zheng P."/>
            <person name="Cen K."/>
            <person name="Zhan S."/>
            <person name="Wang C."/>
        </authorList>
    </citation>
    <scope>NUCLEOTIDE SEQUENCE [LARGE SCALE GENOMIC DNA]</scope>
    <source>
        <strain evidence="2 3">RCEF 2490</strain>
    </source>
</reference>
<evidence type="ECO:0000313" key="3">
    <source>
        <dbReference type="Proteomes" id="UP000078544"/>
    </source>
</evidence>
<dbReference type="STRING" id="1081109.A0A168E5W1"/>
<name>A0A168E5W1_9HYPO</name>
<feature type="compositionally biased region" description="Basic and acidic residues" evidence="1">
    <location>
        <begin position="110"/>
        <end position="121"/>
    </location>
</feature>
<feature type="region of interest" description="Disordered" evidence="1">
    <location>
        <begin position="61"/>
        <end position="121"/>
    </location>
</feature>
<accession>A0A168E5W1</accession>
<sequence length="121" mass="13604">MPPAKKWDLSAERDLCMAVIMTGGSTSSYKWPEIHEIMTELGHAFTRDAISFKARHGLKAGKLSNALLSPGKKRKAGSSESEEQEQEQQEKEAQPQESPLAKKKTKTRKMKMEMEDNKALK</sequence>
<organism evidence="2 3">
    <name type="scientific">Moelleriella libera RCEF 2490</name>
    <dbReference type="NCBI Taxonomy" id="1081109"/>
    <lineage>
        <taxon>Eukaryota</taxon>
        <taxon>Fungi</taxon>
        <taxon>Dikarya</taxon>
        <taxon>Ascomycota</taxon>
        <taxon>Pezizomycotina</taxon>
        <taxon>Sordariomycetes</taxon>
        <taxon>Hypocreomycetidae</taxon>
        <taxon>Hypocreales</taxon>
        <taxon>Clavicipitaceae</taxon>
        <taxon>Moelleriella</taxon>
    </lineage>
</organism>